<evidence type="ECO:0000313" key="5">
    <source>
        <dbReference type="Proteomes" id="UP000295709"/>
    </source>
</evidence>
<comment type="caution">
    <text evidence="2">The sequence shown here is derived from an EMBL/GenBank/DDBJ whole genome shotgun (WGS) entry which is preliminary data.</text>
</comment>
<gene>
    <name evidence="3" type="ORF">BCF50_2966</name>
    <name evidence="2" type="ORF">EGI05_14765</name>
</gene>
<dbReference type="Proteomes" id="UP000269375">
    <property type="component" value="Unassembled WGS sequence"/>
</dbReference>
<organism evidence="2 4">
    <name type="scientific">Chryseobacterium daecheongense</name>
    <dbReference type="NCBI Taxonomy" id="192389"/>
    <lineage>
        <taxon>Bacteria</taxon>
        <taxon>Pseudomonadati</taxon>
        <taxon>Bacteroidota</taxon>
        <taxon>Flavobacteriia</taxon>
        <taxon>Flavobacteriales</taxon>
        <taxon>Weeksellaceae</taxon>
        <taxon>Chryseobacterium group</taxon>
        <taxon>Chryseobacterium</taxon>
    </lineage>
</organism>
<proteinExistence type="predicted"/>
<reference evidence="3 5" key="2">
    <citation type="submission" date="2019-03" db="EMBL/GenBank/DDBJ databases">
        <title>Genomic Encyclopedia of Archaeal and Bacterial Type Strains, Phase II (KMG-II): from individual species to whole genera.</title>
        <authorList>
            <person name="Goeker M."/>
        </authorList>
    </citation>
    <scope>NUCLEOTIDE SEQUENCE [LARGE SCALE GENOMIC DNA]</scope>
    <source>
        <strain evidence="3 5">DSM 15235</strain>
    </source>
</reference>
<evidence type="ECO:0000313" key="2">
    <source>
        <dbReference type="EMBL" id="ROH95786.1"/>
    </source>
</evidence>
<reference evidence="2 4" key="1">
    <citation type="submission" date="2018-11" db="EMBL/GenBank/DDBJ databases">
        <title>Proposal to divide the Flavobacteriaceae and reorganize its genera based on Amino Acid Identity values calculated from whole genome sequences.</title>
        <authorList>
            <person name="Nicholson A.C."/>
            <person name="Gulvik C.A."/>
            <person name="Whitney A.M."/>
            <person name="Humrighouse B.W."/>
            <person name="Bell M."/>
            <person name="Holmes B."/>
            <person name="Steigerwalt A."/>
            <person name="Villarma A."/>
            <person name="Sheth M."/>
            <person name="Batra D."/>
            <person name="Pryor J."/>
            <person name="Bernardet J.-F."/>
            <person name="Hugo C."/>
            <person name="Kampfer P."/>
            <person name="Newman J."/>
            <person name="Mcquiston J.R."/>
        </authorList>
    </citation>
    <scope>NUCLEOTIDE SEQUENCE [LARGE SCALE GENOMIC DNA]</scope>
    <source>
        <strain evidence="2 4">DSM 15235</strain>
    </source>
</reference>
<dbReference type="EMBL" id="SOQW01000003">
    <property type="protein sequence ID" value="TDX91827.1"/>
    <property type="molecule type" value="Genomic_DNA"/>
</dbReference>
<dbReference type="EMBL" id="RJTX01000004">
    <property type="protein sequence ID" value="ROH95786.1"/>
    <property type="molecule type" value="Genomic_DNA"/>
</dbReference>
<name>A0A3N0VSJ7_9FLAO</name>
<dbReference type="Proteomes" id="UP000295709">
    <property type="component" value="Unassembled WGS sequence"/>
</dbReference>
<accession>A0A3N0VSJ7</accession>
<feature type="transmembrane region" description="Helical" evidence="1">
    <location>
        <begin position="47"/>
        <end position="66"/>
    </location>
</feature>
<evidence type="ECO:0000256" key="1">
    <source>
        <dbReference type="SAM" id="Phobius"/>
    </source>
</evidence>
<dbReference type="RefSeq" id="WP_123263801.1">
    <property type="nucleotide sequence ID" value="NZ_RJTX01000004.1"/>
</dbReference>
<keyword evidence="1" id="KW-1133">Transmembrane helix</keyword>
<evidence type="ECO:0000313" key="3">
    <source>
        <dbReference type="EMBL" id="TDX91827.1"/>
    </source>
</evidence>
<protein>
    <recommendedName>
        <fullName evidence="6">Glycosyltransferase family 1 protein</fullName>
    </recommendedName>
</protein>
<keyword evidence="1" id="KW-0472">Membrane</keyword>
<dbReference type="AlphaFoldDB" id="A0A3N0VSJ7"/>
<sequence length="359" mass="42802">MIRKKIQQVKRLVSDVLAFQKLKRYQPVANEKTVVVHVQNPNIYHRFFYLLLKFYELAGYTIYYPMDFARFRNLRNKDRYLGLIVREKDFLSIQNKDFPSDAIVLEDTMFSPDYFNSYFNKNNQEEDCFHVPMSFHPFMYHQGIWNNMIDLNKKRVNSIFCYGNFDSKAYLEIKRTGFSVIPRTELLEFFSNQENFMALPGKKETLEKIRDHSLDQKYAFAIKENFALAMEDVRELLSYFNFYLCCPGVVMPLCHNVIEAMSVGTIPLIQKEYAEVMYPHLQHRQNAIVFEDLPHLEHILSEEIFHYSEPEISAMRNNVLDYYEQYLTPEGMVKNLNESIQKHQLIYLQAEHRSVTFIN</sequence>
<evidence type="ECO:0000313" key="4">
    <source>
        <dbReference type="Proteomes" id="UP000269375"/>
    </source>
</evidence>
<evidence type="ECO:0008006" key="6">
    <source>
        <dbReference type="Google" id="ProtNLM"/>
    </source>
</evidence>
<dbReference type="OrthoDB" id="643584at2"/>
<keyword evidence="5" id="KW-1185">Reference proteome</keyword>
<keyword evidence="1" id="KW-0812">Transmembrane</keyword>